<feature type="compositionally biased region" description="Low complexity" evidence="1">
    <location>
        <begin position="273"/>
        <end position="285"/>
    </location>
</feature>
<dbReference type="EMBL" id="HBNR01052883">
    <property type="protein sequence ID" value="CAE4617976.1"/>
    <property type="molecule type" value="Transcribed_RNA"/>
</dbReference>
<feature type="region of interest" description="Disordered" evidence="1">
    <location>
        <begin position="216"/>
        <end position="310"/>
    </location>
</feature>
<feature type="compositionally biased region" description="Low complexity" evidence="1">
    <location>
        <begin position="1"/>
        <end position="22"/>
    </location>
</feature>
<feature type="region of interest" description="Disordered" evidence="1">
    <location>
        <begin position="1"/>
        <end position="25"/>
    </location>
</feature>
<dbReference type="AlphaFoldDB" id="A0A7S4VLG5"/>
<name>A0A7S4VLG5_9DINO</name>
<proteinExistence type="predicted"/>
<accession>A0A7S4VLG5</accession>
<feature type="compositionally biased region" description="Pro residues" evidence="1">
    <location>
        <begin position="286"/>
        <end position="302"/>
    </location>
</feature>
<evidence type="ECO:0000256" key="1">
    <source>
        <dbReference type="SAM" id="MobiDB-lite"/>
    </source>
</evidence>
<organism evidence="2">
    <name type="scientific">Alexandrium monilatum</name>
    <dbReference type="NCBI Taxonomy" id="311494"/>
    <lineage>
        <taxon>Eukaryota</taxon>
        <taxon>Sar</taxon>
        <taxon>Alveolata</taxon>
        <taxon>Dinophyceae</taxon>
        <taxon>Gonyaulacales</taxon>
        <taxon>Pyrocystaceae</taxon>
        <taxon>Alexandrium</taxon>
    </lineage>
</organism>
<evidence type="ECO:0000313" key="2">
    <source>
        <dbReference type="EMBL" id="CAE4617976.1"/>
    </source>
</evidence>
<gene>
    <name evidence="2" type="ORF">AMON00008_LOCUS37115</name>
</gene>
<reference evidence="2" key="1">
    <citation type="submission" date="2021-01" db="EMBL/GenBank/DDBJ databases">
        <authorList>
            <person name="Corre E."/>
            <person name="Pelletier E."/>
            <person name="Niang G."/>
            <person name="Scheremetjew M."/>
            <person name="Finn R."/>
            <person name="Kale V."/>
            <person name="Holt S."/>
            <person name="Cochrane G."/>
            <person name="Meng A."/>
            <person name="Brown T."/>
            <person name="Cohen L."/>
        </authorList>
    </citation>
    <scope>NUCLEOTIDE SEQUENCE</scope>
    <source>
        <strain evidence="2">CCMP3105</strain>
    </source>
</reference>
<protein>
    <submittedName>
        <fullName evidence="2">Uncharacterized protein</fullName>
    </submittedName>
</protein>
<feature type="compositionally biased region" description="Low complexity" evidence="1">
    <location>
        <begin position="228"/>
        <end position="237"/>
    </location>
</feature>
<sequence>MQQAAALITSSSAPTSLSGGSILTPRSSHVDVRATRLSVATSFSLSKSGIKHLECGDSPGDGGLSGTLLSTFAPAQQPAFSARADNSPTSSRVGLFSTMGSGIVPAQHSVFSQPVVNSPGRGRTSLFSTTGSVAVSPTPHSVFTQPTDSLPGSAYRLGPFSTTENAAVPAQPSVFTYDRSVDSARLGLSNPFLSNTASGRPPSQADMWQTAHFDSGLQPAAQPPQPLKPLAGLTAVASPPPPPTATMTVPAQAPPALAPSASPRGPSAPGPPVSAALSSATSAPRPAAPAVPTEPQPLPPRVPAEATAGGATSSSALGIFQALGTSSAAGAPSRAPISTGSLRMFEPLDPSIHRATVPVTPRPQAAARPVIREEEEEFEQEGSQLHQRLSLLEKLATGVLAVEPPGAGGAPLPAWSGGARDFGAAFTLEPLNGYYIDRARIPLREKYLSDLKQRHEGDQHPFFCWLAGKSDRAKDQVIDERAWRGLIQFA</sequence>